<sequence>MMKIDYYFPNVGGKSAGFSIIRQIGIMFL</sequence>
<evidence type="ECO:0000313" key="1">
    <source>
        <dbReference type="EMBL" id="DAF96764.1"/>
    </source>
</evidence>
<protein>
    <submittedName>
        <fullName evidence="1">Uncharacterized protein</fullName>
    </submittedName>
</protein>
<accession>A0A8S5UQT0</accession>
<proteinExistence type="predicted"/>
<name>A0A8S5UQT0_9CAUD</name>
<organism evidence="1">
    <name type="scientific">Siphoviridae sp. ctfrT39</name>
    <dbReference type="NCBI Taxonomy" id="2825598"/>
    <lineage>
        <taxon>Viruses</taxon>
        <taxon>Duplodnaviria</taxon>
        <taxon>Heunggongvirae</taxon>
        <taxon>Uroviricota</taxon>
        <taxon>Caudoviricetes</taxon>
    </lineage>
</organism>
<dbReference type="EMBL" id="BK016120">
    <property type="protein sequence ID" value="DAF96764.1"/>
    <property type="molecule type" value="Genomic_DNA"/>
</dbReference>
<reference evidence="1" key="1">
    <citation type="journal article" date="2021" name="Proc. Natl. Acad. Sci. U.S.A.">
        <title>A Catalog of Tens of Thousands of Viruses from Human Metagenomes Reveals Hidden Associations with Chronic Diseases.</title>
        <authorList>
            <person name="Tisza M.J."/>
            <person name="Buck C.B."/>
        </authorList>
    </citation>
    <scope>NUCLEOTIDE SEQUENCE</scope>
    <source>
        <strain evidence="1">CtfrT39</strain>
    </source>
</reference>